<name>A0A0M3SJ86_9MOLU</name>
<protein>
    <submittedName>
        <fullName evidence="1">Uncharacterized protein</fullName>
    </submittedName>
</protein>
<dbReference type="Proteomes" id="UP000063919">
    <property type="component" value="Chromosome"/>
</dbReference>
<sequence length="94" mass="10994">MQYVKIINDIKYAMLWIKDVTYSSNFIYYESQDLVIEAVKKSAKQNSNINVQVYKTYLYNYQTSLGLTIPLLAYDNDIMSAINKIIEIESSNIY</sequence>
<keyword evidence="2" id="KW-1185">Reference proteome</keyword>
<dbReference type="PATRIC" id="fig|362837.3.peg.412"/>
<gene>
    <name evidence="1" type="ORF">SCANT_v1c04080</name>
</gene>
<dbReference type="EMBL" id="CP012622">
    <property type="protein sequence ID" value="ALD66318.1"/>
    <property type="molecule type" value="Genomic_DNA"/>
</dbReference>
<evidence type="ECO:0000313" key="2">
    <source>
        <dbReference type="Proteomes" id="UP000063919"/>
    </source>
</evidence>
<dbReference type="KEGG" id="scj:SCANT_v1c04080"/>
<proteinExistence type="predicted"/>
<organism evidence="1 2">
    <name type="scientific">Spiroplasma cantharicola</name>
    <dbReference type="NCBI Taxonomy" id="362837"/>
    <lineage>
        <taxon>Bacteria</taxon>
        <taxon>Bacillati</taxon>
        <taxon>Mycoplasmatota</taxon>
        <taxon>Mollicutes</taxon>
        <taxon>Entomoplasmatales</taxon>
        <taxon>Spiroplasmataceae</taxon>
        <taxon>Spiroplasma</taxon>
    </lineage>
</organism>
<evidence type="ECO:0000313" key="1">
    <source>
        <dbReference type="EMBL" id="ALD66318.1"/>
    </source>
</evidence>
<dbReference type="AlphaFoldDB" id="A0A0M3SJ86"/>
<accession>A0A0M3SJ86</accession>
<reference evidence="1 2" key="1">
    <citation type="journal article" date="2015" name="Genome Announc.">
        <title>Complete Genome Sequence of Spiroplasma cantharicola CC-1T (DSM 21588), a Bacterium Isolated from Soldier Beetle (Cantharis carolinus).</title>
        <authorList>
            <person name="Lo W.S."/>
            <person name="Liu P.Y."/>
            <person name="Kuo C.H."/>
        </authorList>
    </citation>
    <scope>NUCLEOTIDE SEQUENCE [LARGE SCALE GENOMIC DNA]</scope>
    <source>
        <strain evidence="1 2">CC-1</strain>
    </source>
</reference>